<dbReference type="Proteomes" id="UP000273898">
    <property type="component" value="Unassembled WGS sequence"/>
</dbReference>
<feature type="domain" description="HTH araC/xylS-type" evidence="2">
    <location>
        <begin position="453"/>
        <end position="561"/>
    </location>
</feature>
<accession>A0A497Y0A7</accession>
<dbReference type="EMBL" id="RCCK01000012">
    <property type="protein sequence ID" value="RLJ75149.1"/>
    <property type="molecule type" value="Genomic_DNA"/>
</dbReference>
<keyword evidence="6" id="KW-1185">Reference proteome</keyword>
<reference evidence="4 6" key="2">
    <citation type="submission" date="2019-03" db="EMBL/GenBank/DDBJ databases">
        <authorList>
            <person name="He R.-H."/>
        </authorList>
    </citation>
    <scope>NUCLEOTIDE SEQUENCE [LARGE SCALE GENOMIC DNA]</scope>
    <source>
        <strain evidence="4 6">DSM 19624</strain>
    </source>
</reference>
<dbReference type="OrthoDB" id="9779074at2"/>
<dbReference type="AlphaFoldDB" id="A0A497Y0A7"/>
<keyword evidence="1" id="KW-0472">Membrane</keyword>
<evidence type="ECO:0000256" key="1">
    <source>
        <dbReference type="SAM" id="Phobius"/>
    </source>
</evidence>
<dbReference type="Proteomes" id="UP000297429">
    <property type="component" value="Unassembled WGS sequence"/>
</dbReference>
<keyword evidence="1" id="KW-0812">Transmembrane</keyword>
<comment type="caution">
    <text evidence="3">The sequence shown here is derived from an EMBL/GenBank/DDBJ whole genome shotgun (WGS) entry which is preliminary data.</text>
</comment>
<evidence type="ECO:0000313" key="5">
    <source>
        <dbReference type="Proteomes" id="UP000273898"/>
    </source>
</evidence>
<name>A0A497Y0A7_9SPHI</name>
<reference evidence="3 5" key="1">
    <citation type="submission" date="2018-10" db="EMBL/GenBank/DDBJ databases">
        <title>Genomic Encyclopedia of Archaeal and Bacterial Type Strains, Phase II (KMG-II): from individual species to whole genera.</title>
        <authorList>
            <person name="Goeker M."/>
        </authorList>
    </citation>
    <scope>NUCLEOTIDE SEQUENCE [LARGE SCALE GENOMIC DNA]</scope>
    <source>
        <strain evidence="3 5">DSM 19624</strain>
    </source>
</reference>
<gene>
    <name evidence="3" type="ORF">BCL90_3498</name>
    <name evidence="4" type="ORF">E3V97_18965</name>
</gene>
<dbReference type="RefSeq" id="WP_121285118.1">
    <property type="nucleotide sequence ID" value="NZ_RCCK01000012.1"/>
</dbReference>
<feature type="transmembrane region" description="Helical" evidence="1">
    <location>
        <begin position="386"/>
        <end position="405"/>
    </location>
</feature>
<evidence type="ECO:0000313" key="6">
    <source>
        <dbReference type="Proteomes" id="UP000297429"/>
    </source>
</evidence>
<sequence length="576" mass="68052">MDLRSHFCFVIIAIFLGQPLSGQKEVFSSYYLIKKQYENRAENDSTALPIVKQYIDKARNEKNYIRLVEGYQDGIFYSAVSNKLKYADSAVFAAQLTKDKNIIGRAHLSRGTVYYFNFKKYKLALEEFLKAYEYSKKSDDKYYHNKVVYRLAVVKSYIGYYDEALILFKQTRDFFKKESEKNIHANLQYGNKRGYYNSLHQMSICYRNLGQQKKADSLTLIGLSLTTGDHEYQQEYGYFLKEKGISEFYKHDYISSITTLQRSKKYIANVDDFAWMTVCNSYIGKSYMALGEMKHAMPYFQKVDSVFQRHHFILPELRNNYEELIAHYQIEKNPLKELYYTKQLLKADSIITQDFPYLSSKIHREYDQRKLLDQKAKLETKFSRSYMLNLTLVVIALLLLLVLYIKFSKERKIKEQYKLLEQKILAASDLMQTKEPEKLKVHHKTDIDQKIVDELLGKLKAFEDRNGFTESGLTLNKLASRFEKNQTYLSAVINEYKGLNFNRYLSELRIAYITDKLYNDKKYLRYTIETLAEECGIASRNNFSDLFFEINGIRPSDFIKKRREDINKDNVRKEGK</sequence>
<organism evidence="3 5">
    <name type="scientific">Pedobacter alluvionis</name>
    <dbReference type="NCBI Taxonomy" id="475253"/>
    <lineage>
        <taxon>Bacteria</taxon>
        <taxon>Pseudomonadati</taxon>
        <taxon>Bacteroidota</taxon>
        <taxon>Sphingobacteriia</taxon>
        <taxon>Sphingobacteriales</taxon>
        <taxon>Sphingobacteriaceae</taxon>
        <taxon>Pedobacter</taxon>
    </lineage>
</organism>
<protein>
    <submittedName>
        <fullName evidence="4">AraC family transcriptional regulator</fullName>
    </submittedName>
    <submittedName>
        <fullName evidence="3">Helix-turn-helix protein</fullName>
    </submittedName>
</protein>
<dbReference type="Gene3D" id="1.25.40.10">
    <property type="entry name" value="Tetratricopeptide repeat domain"/>
    <property type="match status" value="1"/>
</dbReference>
<dbReference type="GO" id="GO:0043565">
    <property type="term" value="F:sequence-specific DNA binding"/>
    <property type="evidence" value="ECO:0007669"/>
    <property type="project" value="InterPro"/>
</dbReference>
<dbReference type="EMBL" id="SOPX01000003">
    <property type="protein sequence ID" value="TFB30252.1"/>
    <property type="molecule type" value="Genomic_DNA"/>
</dbReference>
<dbReference type="InterPro" id="IPR011990">
    <property type="entry name" value="TPR-like_helical_dom_sf"/>
</dbReference>
<proteinExistence type="predicted"/>
<keyword evidence="1" id="KW-1133">Transmembrane helix</keyword>
<dbReference type="PROSITE" id="PS01124">
    <property type="entry name" value="HTH_ARAC_FAMILY_2"/>
    <property type="match status" value="1"/>
</dbReference>
<dbReference type="InterPro" id="IPR018060">
    <property type="entry name" value="HTH_AraC"/>
</dbReference>
<dbReference type="SUPFAM" id="SSF48452">
    <property type="entry name" value="TPR-like"/>
    <property type="match status" value="1"/>
</dbReference>
<dbReference type="GO" id="GO:0003700">
    <property type="term" value="F:DNA-binding transcription factor activity"/>
    <property type="evidence" value="ECO:0007669"/>
    <property type="project" value="InterPro"/>
</dbReference>
<evidence type="ECO:0000259" key="2">
    <source>
        <dbReference type="PROSITE" id="PS01124"/>
    </source>
</evidence>
<dbReference type="SMART" id="SM00342">
    <property type="entry name" value="HTH_ARAC"/>
    <property type="match status" value="1"/>
</dbReference>
<evidence type="ECO:0000313" key="4">
    <source>
        <dbReference type="EMBL" id="TFB30252.1"/>
    </source>
</evidence>
<evidence type="ECO:0000313" key="3">
    <source>
        <dbReference type="EMBL" id="RLJ75149.1"/>
    </source>
</evidence>
<dbReference type="Gene3D" id="1.10.10.60">
    <property type="entry name" value="Homeodomain-like"/>
    <property type="match status" value="2"/>
</dbReference>